<evidence type="ECO:0000256" key="2">
    <source>
        <dbReference type="SAM" id="SignalP"/>
    </source>
</evidence>
<dbReference type="Proteomes" id="UP000887578">
    <property type="component" value="Unplaced"/>
</dbReference>
<dbReference type="WBParaSite" id="PDA_v2.g23862.t1">
    <property type="protein sequence ID" value="PDA_v2.g23862.t1"/>
    <property type="gene ID" value="PDA_v2.g23862"/>
</dbReference>
<organism evidence="3 4">
    <name type="scientific">Panagrolaimus davidi</name>
    <dbReference type="NCBI Taxonomy" id="227884"/>
    <lineage>
        <taxon>Eukaryota</taxon>
        <taxon>Metazoa</taxon>
        <taxon>Ecdysozoa</taxon>
        <taxon>Nematoda</taxon>
        <taxon>Chromadorea</taxon>
        <taxon>Rhabditida</taxon>
        <taxon>Tylenchina</taxon>
        <taxon>Panagrolaimomorpha</taxon>
        <taxon>Panagrolaimoidea</taxon>
        <taxon>Panagrolaimidae</taxon>
        <taxon>Panagrolaimus</taxon>
    </lineage>
</organism>
<feature type="compositionally biased region" description="Acidic residues" evidence="1">
    <location>
        <begin position="1099"/>
        <end position="1111"/>
    </location>
</feature>
<evidence type="ECO:0000313" key="3">
    <source>
        <dbReference type="Proteomes" id="UP000887578"/>
    </source>
</evidence>
<sequence length="1148" mass="131478">MRILIFLLLFYGIQGTRIDYDKIKADNQDLICNFNNYDVHTPDAFPKISAPHSRGCGGEILSLRKIFSELAETGSNLYGAMNVVDLLYSRIGQFELDWSDQEQVKRILDENICKQHFKELYAEFETKKSGHARFNTKDKLRCIYNEIFAPQSKSCLRDVKNKIKKNEAAVYALELDKITVVIQPGAGFCQKHWSDVMKQIGQNQEEQSEEENENEDEDMDSEPESPDLSNDEDFQPNQLLDAEVDAEKIAVINKLGNHMGVQKIITKDSYNDLSGRTKRDKVATGRKIHEFFAAIMAPGAEKEFGAKVCSIYQPKVQQQTKAMNKILEAGAQQYQRATDKITKQIILGPLAATCSYREVYQHVPGLSYYLYSKARKCFNAEEIPEDLPKEFYRYDERKIRNFVEFFTSPHCMVLLPYGEKSVKLSNGEKLDVAANMRMQSHKQIIRMYRKKLEEEGRTEDALPLSTMYAILQHCHAAKSKELTCVDYYLAAALDGFDELAKIVDYLMSTEDLTVEESKSFKNELKKGQEYLQTDFSISLKQHTEVISHCIQHALGDPENDKFTNECDQHLTVCPKCQSLTKTLNDLNNRIKNMVSNCKKDGDCENLEELEFKEIETDYAVFNVLELRSHIVRSTWSEMERGQDISELDPTKAYITFDWAQKYLPTKYRETQKDYFGKDGMSYHVTHVQTADENGDPDDFNFLHIIEQNKQDATAVIAIALDVLQQLEKKGFKSAIFRSDNAGCYHSKEVILSLAEISTQSKVSITKFSFSEPQNGKGNCDRIAALAKNKGRRFVCEGNNIDDEKGFYNALEAEPGISYTTLILATVKRADPMIKTTALKGIASYYVFTPQEDGILVHRAANIGVGKFFQYNKANVKLTKIPYLEKSKEKTFGKIDNEDLWKKGKKRNKADASGEECHIFDCHYEHCDFTSSSYAEYMKHIVFSKHGKVNLMRDYSAIIYQEAVKQKKPDMSNIVQAIQSERNVDNILDDKTAPEKGWGHRKPKKLPKITKQAEEYVRNKFNEGLLAKAKKWKPKDLANAMKKAKEGGKSLFKPSEILFAEQIQQLFSKFAAEQKKAPKKPAKKKQKTKEQTCEERLSDLETEGENLEDCMDDDTRQNRRTNIVTRARRLELEQETEESIQNLLAALKD</sequence>
<feature type="compositionally biased region" description="Basic residues" evidence="1">
    <location>
        <begin position="1076"/>
        <end position="1086"/>
    </location>
</feature>
<name>A0A914Q9L8_9BILA</name>
<feature type="chain" id="PRO_5037493940" evidence="2">
    <location>
        <begin position="16"/>
        <end position="1148"/>
    </location>
</feature>
<feature type="compositionally biased region" description="Basic and acidic residues" evidence="1">
    <location>
        <begin position="1087"/>
        <end position="1098"/>
    </location>
</feature>
<reference evidence="4" key="1">
    <citation type="submission" date="2022-11" db="UniProtKB">
        <authorList>
            <consortium name="WormBaseParasite"/>
        </authorList>
    </citation>
    <scope>IDENTIFICATION</scope>
</reference>
<evidence type="ECO:0000313" key="4">
    <source>
        <dbReference type="WBParaSite" id="PDA_v2.g23862.t1"/>
    </source>
</evidence>
<feature type="compositionally biased region" description="Acidic residues" evidence="1">
    <location>
        <begin position="206"/>
        <end position="234"/>
    </location>
</feature>
<dbReference type="PANTHER" id="PTHR33845:SF1">
    <property type="entry name" value="C2H2-TYPE DOMAIN-CONTAINING PROTEIN"/>
    <property type="match status" value="1"/>
</dbReference>
<accession>A0A914Q9L8</accession>
<keyword evidence="3" id="KW-1185">Reference proteome</keyword>
<protein>
    <submittedName>
        <fullName evidence="4">Uncharacterized protein</fullName>
    </submittedName>
</protein>
<proteinExistence type="predicted"/>
<keyword evidence="2" id="KW-0732">Signal</keyword>
<evidence type="ECO:0000256" key="1">
    <source>
        <dbReference type="SAM" id="MobiDB-lite"/>
    </source>
</evidence>
<dbReference type="AlphaFoldDB" id="A0A914Q9L8"/>
<feature type="region of interest" description="Disordered" evidence="1">
    <location>
        <begin position="1071"/>
        <end position="1119"/>
    </location>
</feature>
<dbReference type="PANTHER" id="PTHR33845">
    <property type="entry name" value="C2H2-TYPE DOMAIN-CONTAINING PROTEIN"/>
    <property type="match status" value="1"/>
</dbReference>
<feature type="region of interest" description="Disordered" evidence="1">
    <location>
        <begin position="201"/>
        <end position="234"/>
    </location>
</feature>
<feature type="signal peptide" evidence="2">
    <location>
        <begin position="1"/>
        <end position="15"/>
    </location>
</feature>